<dbReference type="AlphaFoldDB" id="A0A317E0Y3"/>
<dbReference type="Proteomes" id="UP000246077">
    <property type="component" value="Unassembled WGS sequence"/>
</dbReference>
<dbReference type="PRINTS" id="PR00455">
    <property type="entry name" value="HTHTETR"/>
</dbReference>
<dbReference type="Gene3D" id="1.10.357.10">
    <property type="entry name" value="Tetracycline Repressor, domain 2"/>
    <property type="match status" value="1"/>
</dbReference>
<reference evidence="5" key="1">
    <citation type="submission" date="2018-05" db="EMBL/GenBank/DDBJ databases">
        <title>Zavarzinia sp. HR-AS.</title>
        <authorList>
            <person name="Lee Y."/>
            <person name="Jeon C.O."/>
        </authorList>
    </citation>
    <scope>NUCLEOTIDE SEQUENCE [LARGE SCALE GENOMIC DNA]</scope>
    <source>
        <strain evidence="5">DSM 1231</strain>
    </source>
</reference>
<dbReference type="OrthoDB" id="7584337at2"/>
<dbReference type="PANTHER" id="PTHR30055:SF146">
    <property type="entry name" value="HTH-TYPE TRANSCRIPTIONAL DUAL REGULATOR CECR"/>
    <property type="match status" value="1"/>
</dbReference>
<feature type="domain" description="HTH tetR-type" evidence="3">
    <location>
        <begin position="4"/>
        <end position="64"/>
    </location>
</feature>
<sequence>MSVDERRDQILDAVRDLVDAEGFHAVAMDRIAQACGITRTLIYQQFGNLPGLLLAMVDREFGRAAAAFQRAERRPPAPGQSRFAAGVAGVLEAVDADPATWRMLLMPSQGGPPELYERLEQARSLTRAHMNEALLAADPALSSLTNPDRALAIAMLHTMSQELVRLRLRDPAAYTAERLLAQAEWMNKAMFGRKPGTPAP</sequence>
<keyword evidence="1 2" id="KW-0238">DNA-binding</keyword>
<dbReference type="PANTHER" id="PTHR30055">
    <property type="entry name" value="HTH-TYPE TRANSCRIPTIONAL REGULATOR RUTR"/>
    <property type="match status" value="1"/>
</dbReference>
<evidence type="ECO:0000313" key="4">
    <source>
        <dbReference type="EMBL" id="PWR19023.1"/>
    </source>
</evidence>
<dbReference type="PROSITE" id="PS50977">
    <property type="entry name" value="HTH_TETR_2"/>
    <property type="match status" value="1"/>
</dbReference>
<organism evidence="4 5">
    <name type="scientific">Zavarzinia compransoris</name>
    <dbReference type="NCBI Taxonomy" id="1264899"/>
    <lineage>
        <taxon>Bacteria</taxon>
        <taxon>Pseudomonadati</taxon>
        <taxon>Pseudomonadota</taxon>
        <taxon>Alphaproteobacteria</taxon>
        <taxon>Rhodospirillales</taxon>
        <taxon>Zavarziniaceae</taxon>
        <taxon>Zavarzinia</taxon>
    </lineage>
</organism>
<dbReference type="InterPro" id="IPR050109">
    <property type="entry name" value="HTH-type_TetR-like_transc_reg"/>
</dbReference>
<evidence type="ECO:0000313" key="5">
    <source>
        <dbReference type="Proteomes" id="UP000246077"/>
    </source>
</evidence>
<dbReference type="GO" id="GO:0003700">
    <property type="term" value="F:DNA-binding transcription factor activity"/>
    <property type="evidence" value="ECO:0007669"/>
    <property type="project" value="TreeGrafter"/>
</dbReference>
<dbReference type="SUPFAM" id="SSF46689">
    <property type="entry name" value="Homeodomain-like"/>
    <property type="match status" value="1"/>
</dbReference>
<keyword evidence="5" id="KW-1185">Reference proteome</keyword>
<feature type="DNA-binding region" description="H-T-H motif" evidence="2">
    <location>
        <begin position="27"/>
        <end position="46"/>
    </location>
</feature>
<accession>A0A317E0Y3</accession>
<protein>
    <submittedName>
        <fullName evidence="4">TetR/AcrR family transcriptional regulator</fullName>
    </submittedName>
</protein>
<dbReference type="GO" id="GO:0000976">
    <property type="term" value="F:transcription cis-regulatory region binding"/>
    <property type="evidence" value="ECO:0007669"/>
    <property type="project" value="TreeGrafter"/>
</dbReference>
<evidence type="ECO:0000256" key="2">
    <source>
        <dbReference type="PROSITE-ProRule" id="PRU00335"/>
    </source>
</evidence>
<dbReference type="InterPro" id="IPR009057">
    <property type="entry name" value="Homeodomain-like_sf"/>
</dbReference>
<gene>
    <name evidence="4" type="ORF">DKG75_18850</name>
</gene>
<proteinExistence type="predicted"/>
<dbReference type="Pfam" id="PF00440">
    <property type="entry name" value="TetR_N"/>
    <property type="match status" value="1"/>
</dbReference>
<name>A0A317E0Y3_9PROT</name>
<evidence type="ECO:0000259" key="3">
    <source>
        <dbReference type="PROSITE" id="PS50977"/>
    </source>
</evidence>
<comment type="caution">
    <text evidence="4">The sequence shown here is derived from an EMBL/GenBank/DDBJ whole genome shotgun (WGS) entry which is preliminary data.</text>
</comment>
<evidence type="ECO:0000256" key="1">
    <source>
        <dbReference type="ARBA" id="ARBA00023125"/>
    </source>
</evidence>
<dbReference type="InterPro" id="IPR001647">
    <property type="entry name" value="HTH_TetR"/>
</dbReference>
<dbReference type="EMBL" id="QGLF01000005">
    <property type="protein sequence ID" value="PWR19023.1"/>
    <property type="molecule type" value="Genomic_DNA"/>
</dbReference>